<proteinExistence type="predicted"/>
<organism evidence="1">
    <name type="scientific">Eucalyptus grandis</name>
    <name type="common">Flooded gum</name>
    <dbReference type="NCBI Taxonomy" id="71139"/>
    <lineage>
        <taxon>Eukaryota</taxon>
        <taxon>Viridiplantae</taxon>
        <taxon>Streptophyta</taxon>
        <taxon>Embryophyta</taxon>
        <taxon>Tracheophyta</taxon>
        <taxon>Spermatophyta</taxon>
        <taxon>Magnoliopsida</taxon>
        <taxon>eudicotyledons</taxon>
        <taxon>Gunneridae</taxon>
        <taxon>Pentapetalae</taxon>
        <taxon>rosids</taxon>
        <taxon>malvids</taxon>
        <taxon>Myrtales</taxon>
        <taxon>Myrtaceae</taxon>
        <taxon>Myrtoideae</taxon>
        <taxon>Eucalypteae</taxon>
        <taxon>Eucalyptus</taxon>
    </lineage>
</organism>
<gene>
    <name evidence="1" type="ORF">EUGRSUZ_H02145</name>
</gene>
<reference evidence="1" key="1">
    <citation type="submission" date="2013-07" db="EMBL/GenBank/DDBJ databases">
        <title>The genome of Eucalyptus grandis.</title>
        <authorList>
            <person name="Schmutz J."/>
            <person name="Hayes R."/>
            <person name="Myburg A."/>
            <person name="Tuskan G."/>
            <person name="Grattapaglia D."/>
            <person name="Rokhsar D.S."/>
        </authorList>
    </citation>
    <scope>NUCLEOTIDE SEQUENCE</scope>
    <source>
        <tissue evidence="1">Leaf extractions</tissue>
    </source>
</reference>
<protein>
    <submittedName>
        <fullName evidence="1">Uncharacterized protein</fullName>
    </submittedName>
</protein>
<name>A0A059AZQ0_EUCGR</name>
<dbReference type="EMBL" id="KK198760">
    <property type="protein sequence ID" value="KCW59422.1"/>
    <property type="molecule type" value="Genomic_DNA"/>
</dbReference>
<accession>A0A059AZQ0</accession>
<evidence type="ECO:0000313" key="1">
    <source>
        <dbReference type="EMBL" id="KCW59422.1"/>
    </source>
</evidence>
<sequence>MNIRPYYINIKMNNLTQVWEEKKYMLVGMYRQEEIKKKKKTLLPKHNKNNSRPGQVYKTRSHYAGFIPALHRVIAAILQKEFHMKLYMEYPDPSKLTQALI</sequence>
<dbReference type="Gramene" id="KCW59422">
    <property type="protein sequence ID" value="KCW59422"/>
    <property type="gene ID" value="EUGRSUZ_H02145"/>
</dbReference>
<dbReference type="AlphaFoldDB" id="A0A059AZQ0"/>
<dbReference type="InParanoid" id="A0A059AZQ0"/>